<keyword evidence="3" id="KW-1185">Reference proteome</keyword>
<dbReference type="Proteomes" id="UP001595904">
    <property type="component" value="Unassembled WGS sequence"/>
</dbReference>
<feature type="transmembrane region" description="Helical" evidence="1">
    <location>
        <begin position="16"/>
        <end position="36"/>
    </location>
</feature>
<comment type="caution">
    <text evidence="2">The sequence shown here is derived from an EMBL/GenBank/DDBJ whole genome shotgun (WGS) entry which is preliminary data.</text>
</comment>
<dbReference type="EMBL" id="JBHSDU010000003">
    <property type="protein sequence ID" value="MFC4309088.1"/>
    <property type="molecule type" value="Genomic_DNA"/>
</dbReference>
<proteinExistence type="predicted"/>
<keyword evidence="1" id="KW-0472">Membrane</keyword>
<keyword evidence="1" id="KW-0812">Transmembrane</keyword>
<keyword evidence="1" id="KW-1133">Transmembrane helix</keyword>
<gene>
    <name evidence="2" type="ORF">ACFPN2_08360</name>
</gene>
<protein>
    <submittedName>
        <fullName evidence="2">Uncharacterized protein</fullName>
    </submittedName>
</protein>
<evidence type="ECO:0000313" key="2">
    <source>
        <dbReference type="EMBL" id="MFC4309088.1"/>
    </source>
</evidence>
<sequence length="88" mass="9799">MKLNYFLRRALAREKTVLWISIVAGAVGFCVIYSLSHVASWLGQRVIPADLMTAGIWFLRISYAFFVMGSAINVIGLLIAFLRGKPAH</sequence>
<evidence type="ECO:0000256" key="1">
    <source>
        <dbReference type="SAM" id="Phobius"/>
    </source>
</evidence>
<organism evidence="2 3">
    <name type="scientific">Steroidobacter flavus</name>
    <dbReference type="NCBI Taxonomy" id="1842136"/>
    <lineage>
        <taxon>Bacteria</taxon>
        <taxon>Pseudomonadati</taxon>
        <taxon>Pseudomonadota</taxon>
        <taxon>Gammaproteobacteria</taxon>
        <taxon>Steroidobacterales</taxon>
        <taxon>Steroidobacteraceae</taxon>
        <taxon>Steroidobacter</taxon>
    </lineage>
</organism>
<name>A0ABV8SNE1_9GAMM</name>
<reference evidence="3" key="1">
    <citation type="journal article" date="2019" name="Int. J. Syst. Evol. Microbiol.">
        <title>The Global Catalogue of Microorganisms (GCM) 10K type strain sequencing project: providing services to taxonomists for standard genome sequencing and annotation.</title>
        <authorList>
            <consortium name="The Broad Institute Genomics Platform"/>
            <consortium name="The Broad Institute Genome Sequencing Center for Infectious Disease"/>
            <person name="Wu L."/>
            <person name="Ma J."/>
        </authorList>
    </citation>
    <scope>NUCLEOTIDE SEQUENCE [LARGE SCALE GENOMIC DNA]</scope>
    <source>
        <strain evidence="3">CGMCC 1.10759</strain>
    </source>
</reference>
<accession>A0ABV8SNE1</accession>
<evidence type="ECO:0000313" key="3">
    <source>
        <dbReference type="Proteomes" id="UP001595904"/>
    </source>
</evidence>
<feature type="transmembrane region" description="Helical" evidence="1">
    <location>
        <begin position="56"/>
        <end position="82"/>
    </location>
</feature>
<dbReference type="RefSeq" id="WP_380596151.1">
    <property type="nucleotide sequence ID" value="NZ_JBHSDU010000003.1"/>
</dbReference>